<dbReference type="GO" id="GO:0004604">
    <property type="term" value="F:phosphoadenylyl-sulfate reductase (thioredoxin) activity"/>
    <property type="evidence" value="ECO:0007669"/>
    <property type="project" value="UniProtKB-UniRule"/>
</dbReference>
<dbReference type="STRING" id="591205.SAMN05421538_101622"/>
<dbReference type="Gene3D" id="3.40.50.620">
    <property type="entry name" value="HUPs"/>
    <property type="match status" value="1"/>
</dbReference>
<dbReference type="NCBIfam" id="TIGR00434">
    <property type="entry name" value="cysH"/>
    <property type="match status" value="1"/>
</dbReference>
<keyword evidence="4" id="KW-0408">Iron</keyword>
<keyword evidence="7" id="KW-1185">Reference proteome</keyword>
<sequence>MAQLQTIPTRPARVAALNRRYRHRAAIQVLREALSDPELGRVAMVSSFGADSVALLHMISLIDRTTPVLFIDTQMLFPETLTYQAEVAAKLGLTDVRTIRATPAAIAAADPDGDLNQTNPDACCDLRKTVPLNRALSSFDSWITGRKRFQGATRSEMEFFEEDPAGDRIKINPLAHWTARDVADYIANNRLPRHPLVSKGYPSIGCMPCTSPVKEGEDPRAGRWRGQDKTECGIHFVNGKMQRIPPAAPAPFVPADGQPVIVRDSGFGPEDWTGPILDLASDADLDDPDLRVGDATMIRIAFPSFTDGRGFTLARRLRVAGYKGRLRATGYVIADQLPMARRSGFDEVEIDADLARRQPWPHWRDAADAAPSYLKKLGRRAS</sequence>
<comment type="pathway">
    <text evidence="3 4">Sulfur metabolism; hydrogen sulfide biosynthesis; sulfite from sulfate.</text>
</comment>
<evidence type="ECO:0000256" key="4">
    <source>
        <dbReference type="HAMAP-Rule" id="MF_00063"/>
    </source>
</evidence>
<dbReference type="InterPro" id="IPR006162">
    <property type="entry name" value="Ppantetheine_attach_site"/>
</dbReference>
<dbReference type="GO" id="GO:0046872">
    <property type="term" value="F:metal ion binding"/>
    <property type="evidence" value="ECO:0007669"/>
    <property type="project" value="UniProtKB-KW"/>
</dbReference>
<evidence type="ECO:0000256" key="2">
    <source>
        <dbReference type="ARBA" id="ARBA00023002"/>
    </source>
</evidence>
<dbReference type="AlphaFoldDB" id="A0A1G6UUI4"/>
<dbReference type="GO" id="GO:0043866">
    <property type="term" value="F:adenylyl-sulfate reductase (thioredoxin) activity"/>
    <property type="evidence" value="ECO:0007669"/>
    <property type="project" value="UniProtKB-EC"/>
</dbReference>
<dbReference type="InterPro" id="IPR008318">
    <property type="entry name" value="UCP030820"/>
</dbReference>
<evidence type="ECO:0000256" key="3">
    <source>
        <dbReference type="ARBA" id="ARBA00024327"/>
    </source>
</evidence>
<dbReference type="GO" id="GO:0051539">
    <property type="term" value="F:4 iron, 4 sulfur cluster binding"/>
    <property type="evidence" value="ECO:0007669"/>
    <property type="project" value="UniProtKB-UniRule"/>
</dbReference>
<dbReference type="Pfam" id="PF06073">
    <property type="entry name" value="DUF934"/>
    <property type="match status" value="1"/>
</dbReference>
<dbReference type="GO" id="GO:0070814">
    <property type="term" value="P:hydrogen sulfide biosynthetic process"/>
    <property type="evidence" value="ECO:0007669"/>
    <property type="project" value="UniProtKB-UniRule"/>
</dbReference>
<evidence type="ECO:0000313" key="7">
    <source>
        <dbReference type="Proteomes" id="UP000199344"/>
    </source>
</evidence>
<proteinExistence type="inferred from homology"/>
<comment type="similarity">
    <text evidence="1 4">Belongs to the PAPS reductase family. CysH subfamily.</text>
</comment>
<dbReference type="InterPro" id="IPR002500">
    <property type="entry name" value="PAPS_reduct_dom"/>
</dbReference>
<dbReference type="Pfam" id="PF01507">
    <property type="entry name" value="PAPS_reduct"/>
    <property type="match status" value="1"/>
</dbReference>
<comment type="function">
    <text evidence="4">Catalyzes the formation of sulfite from adenosine 5'-phosphosulfate (APS) using thioredoxin as an electron donor.</text>
</comment>
<accession>A0A1G6UUI4</accession>
<dbReference type="PROSITE" id="PS00012">
    <property type="entry name" value="PHOSPHOPANTETHEINE"/>
    <property type="match status" value="1"/>
</dbReference>
<name>A0A1G6UUI4_9RHOB</name>
<dbReference type="HAMAP" id="MF_00063">
    <property type="entry name" value="CysH"/>
    <property type="match status" value="1"/>
</dbReference>
<feature type="binding site" evidence="4">
    <location>
        <position position="206"/>
    </location>
    <ligand>
        <name>[4Fe-4S] cluster</name>
        <dbReference type="ChEBI" id="CHEBI:49883"/>
    </ligand>
</feature>
<dbReference type="Proteomes" id="UP000199344">
    <property type="component" value="Unassembled WGS sequence"/>
</dbReference>
<evidence type="ECO:0000256" key="1">
    <source>
        <dbReference type="ARBA" id="ARBA00009732"/>
    </source>
</evidence>
<gene>
    <name evidence="4" type="primary">cysH</name>
    <name evidence="6" type="ORF">SAMN05421538_101622</name>
</gene>
<dbReference type="InterPro" id="IPR004511">
    <property type="entry name" value="PAPS/APS_Rdtase"/>
</dbReference>
<comment type="cofactor">
    <cofactor evidence="4">
        <name>[4Fe-4S] cluster</name>
        <dbReference type="ChEBI" id="CHEBI:49883"/>
    </cofactor>
    <text evidence="4">Binds 1 [4Fe-4S] cluster per subunit.</text>
</comment>
<keyword evidence="4" id="KW-0963">Cytoplasm</keyword>
<dbReference type="InterPro" id="IPR014729">
    <property type="entry name" value="Rossmann-like_a/b/a_fold"/>
</dbReference>
<dbReference type="GO" id="GO:0019379">
    <property type="term" value="P:sulfate assimilation, phosphoadenylyl sulfate reduction by phosphoadenylyl-sulfate reductase (thioredoxin)"/>
    <property type="evidence" value="ECO:0007669"/>
    <property type="project" value="UniProtKB-UniRule"/>
</dbReference>
<evidence type="ECO:0000259" key="5">
    <source>
        <dbReference type="Pfam" id="PF01507"/>
    </source>
</evidence>
<protein>
    <recommendedName>
        <fullName evidence="4">Adenosine 5'-phosphosulfate reductase</fullName>
        <shortName evidence="4">APS reductase</shortName>
        <ecNumber evidence="4">1.8.4.10</ecNumber>
    </recommendedName>
    <alternativeName>
        <fullName evidence="4">5'-adenylylsulfate reductase</fullName>
    </alternativeName>
    <alternativeName>
        <fullName evidence="4">Thioredoxin-dependent 5'-adenylylsulfate reductase</fullName>
    </alternativeName>
</protein>
<feature type="domain" description="Phosphoadenosine phosphosulphate reductase" evidence="5">
    <location>
        <begin position="42"/>
        <end position="212"/>
    </location>
</feature>
<comment type="subcellular location">
    <subcellularLocation>
        <location evidence="4">Cytoplasm</location>
    </subcellularLocation>
</comment>
<feature type="active site" description="Nucleophile; cysteine thiosulfonate intermediate" evidence="4">
    <location>
        <position position="232"/>
    </location>
</feature>
<dbReference type="NCBIfam" id="NF002537">
    <property type="entry name" value="PRK02090.1"/>
    <property type="match status" value="1"/>
</dbReference>
<feature type="binding site" evidence="4">
    <location>
        <position position="209"/>
    </location>
    <ligand>
        <name>[4Fe-4S] cluster</name>
        <dbReference type="ChEBI" id="CHEBI:49883"/>
    </ligand>
</feature>
<keyword evidence="4" id="KW-0479">Metal-binding</keyword>
<evidence type="ECO:0000313" key="6">
    <source>
        <dbReference type="EMBL" id="SDD44376.1"/>
    </source>
</evidence>
<dbReference type="GO" id="GO:0005737">
    <property type="term" value="C:cytoplasm"/>
    <property type="evidence" value="ECO:0007669"/>
    <property type="project" value="UniProtKB-SubCell"/>
</dbReference>
<dbReference type="OrthoDB" id="9794018at2"/>
<feature type="binding site" evidence="4">
    <location>
        <position position="123"/>
    </location>
    <ligand>
        <name>[4Fe-4S] cluster</name>
        <dbReference type="ChEBI" id="CHEBI:49883"/>
    </ligand>
</feature>
<comment type="catalytic activity">
    <reaction evidence="4">
        <text>[thioredoxin]-disulfide + sulfite + AMP + 2 H(+) = adenosine 5'-phosphosulfate + [thioredoxin]-dithiol</text>
        <dbReference type="Rhea" id="RHEA:21976"/>
        <dbReference type="Rhea" id="RHEA-COMP:10698"/>
        <dbReference type="Rhea" id="RHEA-COMP:10700"/>
        <dbReference type="ChEBI" id="CHEBI:15378"/>
        <dbReference type="ChEBI" id="CHEBI:17359"/>
        <dbReference type="ChEBI" id="CHEBI:29950"/>
        <dbReference type="ChEBI" id="CHEBI:50058"/>
        <dbReference type="ChEBI" id="CHEBI:58243"/>
        <dbReference type="ChEBI" id="CHEBI:456215"/>
        <dbReference type="EC" id="1.8.4.10"/>
    </reaction>
</comment>
<dbReference type="PANTHER" id="PTHR46509">
    <property type="entry name" value="PHOSPHOADENOSINE PHOSPHOSULFATE REDUCTASE"/>
    <property type="match status" value="1"/>
</dbReference>
<organism evidence="6 7">
    <name type="scientific">Paracoccus isoporae</name>
    <dbReference type="NCBI Taxonomy" id="591205"/>
    <lineage>
        <taxon>Bacteria</taxon>
        <taxon>Pseudomonadati</taxon>
        <taxon>Pseudomonadota</taxon>
        <taxon>Alphaproteobacteria</taxon>
        <taxon>Rhodobacterales</taxon>
        <taxon>Paracoccaceae</taxon>
        <taxon>Paracoccus</taxon>
    </lineage>
</organism>
<keyword evidence="2 4" id="KW-0560">Oxidoreductase</keyword>
<feature type="binding site" evidence="4">
    <location>
        <position position="124"/>
    </location>
    <ligand>
        <name>[4Fe-4S] cluster</name>
        <dbReference type="ChEBI" id="CHEBI:49883"/>
    </ligand>
</feature>
<dbReference type="EC" id="1.8.4.10" evidence="4"/>
<dbReference type="PANTHER" id="PTHR46509:SF1">
    <property type="entry name" value="PHOSPHOADENOSINE PHOSPHOSULFATE REDUCTASE"/>
    <property type="match status" value="1"/>
</dbReference>
<reference evidence="6 7" key="1">
    <citation type="submission" date="2016-10" db="EMBL/GenBank/DDBJ databases">
        <authorList>
            <person name="de Groot N.N."/>
        </authorList>
    </citation>
    <scope>NUCLEOTIDE SEQUENCE [LARGE SCALE GENOMIC DNA]</scope>
    <source>
        <strain evidence="6 7">DSM 22220</strain>
    </source>
</reference>
<dbReference type="SUPFAM" id="SSF52402">
    <property type="entry name" value="Adenine nucleotide alpha hydrolases-like"/>
    <property type="match status" value="1"/>
</dbReference>
<keyword evidence="4" id="KW-0411">Iron-sulfur</keyword>
<dbReference type="EMBL" id="FNAH01000001">
    <property type="protein sequence ID" value="SDD44376.1"/>
    <property type="molecule type" value="Genomic_DNA"/>
</dbReference>